<gene>
    <name evidence="9" type="primary">GANAB</name>
    <name evidence="9" type="ORF">Tcan_12614</name>
</gene>
<dbReference type="OrthoDB" id="3237269at2759"/>
<keyword evidence="10" id="KW-1185">Reference proteome</keyword>
<evidence type="ECO:0000313" key="9">
    <source>
        <dbReference type="EMBL" id="KHN85769.1"/>
    </source>
</evidence>
<dbReference type="SUPFAM" id="SSF74650">
    <property type="entry name" value="Galactose mutarotase-like"/>
    <property type="match status" value="1"/>
</dbReference>
<comment type="caution">
    <text evidence="9">The sequence shown here is derived from an EMBL/GenBank/DDBJ whole genome shotgun (WGS) entry which is preliminary data.</text>
</comment>
<dbReference type="Gene3D" id="2.60.40.1180">
    <property type="entry name" value="Golgi alpha-mannosidase II"/>
    <property type="match status" value="2"/>
</dbReference>
<dbReference type="CDD" id="cd14752">
    <property type="entry name" value="GH31_N"/>
    <property type="match status" value="1"/>
</dbReference>
<dbReference type="OMA" id="NCWPGDS"/>
<accession>A0A0B2VWJ3</accession>
<dbReference type="Pfam" id="PF21365">
    <property type="entry name" value="Glyco_hydro_31_3rd"/>
    <property type="match status" value="1"/>
</dbReference>
<feature type="signal peptide" evidence="5">
    <location>
        <begin position="1"/>
        <end position="25"/>
    </location>
</feature>
<evidence type="ECO:0000313" key="10">
    <source>
        <dbReference type="Proteomes" id="UP000031036"/>
    </source>
</evidence>
<organism evidence="9 10">
    <name type="scientific">Toxocara canis</name>
    <name type="common">Canine roundworm</name>
    <dbReference type="NCBI Taxonomy" id="6265"/>
    <lineage>
        <taxon>Eukaryota</taxon>
        <taxon>Metazoa</taxon>
        <taxon>Ecdysozoa</taxon>
        <taxon>Nematoda</taxon>
        <taxon>Chromadorea</taxon>
        <taxon>Rhabditida</taxon>
        <taxon>Spirurina</taxon>
        <taxon>Ascaridomorpha</taxon>
        <taxon>Ascaridoidea</taxon>
        <taxon>Toxocaridae</taxon>
        <taxon>Toxocara</taxon>
    </lineage>
</organism>
<dbReference type="FunFam" id="3.20.20.80:FF:000039">
    <property type="entry name" value="Glucosidase, alpha neutral C"/>
    <property type="match status" value="1"/>
</dbReference>
<evidence type="ECO:0000256" key="4">
    <source>
        <dbReference type="RuleBase" id="RU361185"/>
    </source>
</evidence>
<dbReference type="STRING" id="6265.A0A0B2VWJ3"/>
<evidence type="ECO:0000259" key="6">
    <source>
        <dbReference type="Pfam" id="PF01055"/>
    </source>
</evidence>
<protein>
    <submittedName>
        <fullName evidence="9">Neutral alpha-glucosidase AB</fullName>
    </submittedName>
</protein>
<dbReference type="InterPro" id="IPR025887">
    <property type="entry name" value="Glyco_hydro_31_N_dom"/>
</dbReference>
<dbReference type="GO" id="GO:0006491">
    <property type="term" value="P:N-glycan processing"/>
    <property type="evidence" value="ECO:0007669"/>
    <property type="project" value="TreeGrafter"/>
</dbReference>
<dbReference type="Pfam" id="PF01055">
    <property type="entry name" value="Glyco_hydro_31_2nd"/>
    <property type="match status" value="1"/>
</dbReference>
<evidence type="ECO:0000256" key="1">
    <source>
        <dbReference type="ARBA" id="ARBA00007806"/>
    </source>
</evidence>
<dbReference type="GO" id="GO:0090599">
    <property type="term" value="F:alpha-glucosidase activity"/>
    <property type="evidence" value="ECO:0007669"/>
    <property type="project" value="TreeGrafter"/>
</dbReference>
<dbReference type="GO" id="GO:0030246">
    <property type="term" value="F:carbohydrate binding"/>
    <property type="evidence" value="ECO:0007669"/>
    <property type="project" value="InterPro"/>
</dbReference>
<keyword evidence="2 4" id="KW-0378">Hydrolase</keyword>
<dbReference type="GO" id="GO:0005975">
    <property type="term" value="P:carbohydrate metabolic process"/>
    <property type="evidence" value="ECO:0007669"/>
    <property type="project" value="InterPro"/>
</dbReference>
<dbReference type="AlphaFoldDB" id="A0A0B2VWJ3"/>
<reference evidence="9 10" key="1">
    <citation type="submission" date="2014-11" db="EMBL/GenBank/DDBJ databases">
        <title>Genetic blueprint of the zoonotic pathogen Toxocara canis.</title>
        <authorList>
            <person name="Zhu X.-Q."/>
            <person name="Korhonen P.K."/>
            <person name="Cai H."/>
            <person name="Young N.D."/>
            <person name="Nejsum P."/>
            <person name="von Samson-Himmelstjerna G."/>
            <person name="Boag P.R."/>
            <person name="Tan P."/>
            <person name="Li Q."/>
            <person name="Min J."/>
            <person name="Yang Y."/>
            <person name="Wang X."/>
            <person name="Fang X."/>
            <person name="Hall R.S."/>
            <person name="Hofmann A."/>
            <person name="Sternberg P.W."/>
            <person name="Jex A.R."/>
            <person name="Gasser R.B."/>
        </authorList>
    </citation>
    <scope>NUCLEOTIDE SEQUENCE [LARGE SCALE GENOMIC DNA]</scope>
    <source>
        <strain evidence="9">PN_DK_2014</strain>
    </source>
</reference>
<dbReference type="PANTHER" id="PTHR22762:SF145">
    <property type="entry name" value="GLYCOSIDE HYDROLASE FAMILY 31 N-TERMINAL DOMAIN-CONTAINING PROTEIN"/>
    <property type="match status" value="1"/>
</dbReference>
<evidence type="ECO:0000256" key="5">
    <source>
        <dbReference type="SAM" id="SignalP"/>
    </source>
</evidence>
<dbReference type="Proteomes" id="UP000031036">
    <property type="component" value="Unassembled WGS sequence"/>
</dbReference>
<evidence type="ECO:0000259" key="7">
    <source>
        <dbReference type="Pfam" id="PF13802"/>
    </source>
</evidence>
<dbReference type="PANTHER" id="PTHR22762">
    <property type="entry name" value="ALPHA-GLUCOSIDASE"/>
    <property type="match status" value="1"/>
</dbReference>
<dbReference type="InterPro" id="IPR011013">
    <property type="entry name" value="Gal_mutarotase_sf_dom"/>
</dbReference>
<dbReference type="PROSITE" id="PS00129">
    <property type="entry name" value="GLYCOSYL_HYDROL_F31_1"/>
    <property type="match status" value="1"/>
</dbReference>
<dbReference type="InterPro" id="IPR048395">
    <property type="entry name" value="Glyco_hydro_31_C"/>
</dbReference>
<dbReference type="SUPFAM" id="SSF51011">
    <property type="entry name" value="Glycosyl hydrolase domain"/>
    <property type="match status" value="1"/>
</dbReference>
<name>A0A0B2VWJ3_TOXCA</name>
<dbReference type="InterPro" id="IPR013780">
    <property type="entry name" value="Glyco_hydro_b"/>
</dbReference>
<evidence type="ECO:0000259" key="8">
    <source>
        <dbReference type="Pfam" id="PF21365"/>
    </source>
</evidence>
<dbReference type="InterPro" id="IPR030458">
    <property type="entry name" value="Glyco_hydro_31_AS"/>
</dbReference>
<dbReference type="Gene3D" id="2.60.40.1760">
    <property type="entry name" value="glycosyl hydrolase (family 31)"/>
    <property type="match status" value="2"/>
</dbReference>
<dbReference type="InterPro" id="IPR000322">
    <property type="entry name" value="Glyco_hydro_31_TIM"/>
</dbReference>
<dbReference type="FunFam" id="3.20.20.80:FF:000046">
    <property type="entry name" value="Glucosidase alpha, neutral C"/>
    <property type="match status" value="1"/>
</dbReference>
<sequence>MELRTRARWFALVLVLAHCVHSVDRSNFKTCEQSSFCKRHRQQQNKAEYSVVADSVKSNGTAVMATLESTINKLKLTIVSLDDSTLRLLIDEEGESLRPRYQPLDALNDAQHLKVVDFNSSQIESKWAIFITKCGSKLLLNYKPFRIDVLVKDEIVVSINSANKLMYEHFRKKDEGTEKEAGEGFWDETFKTFHDSKPYGSSSVGMDISFIGYKYTYGLPEHGSSFALRTTTLPGMDPYRLYNMDVFEYELNTEMGLYGSVPYVAAVNKNRAIGMLWLNAAETWVDVNSSTADKGMLSALFESSSDVPQSDVHFMSESGLIDVFLMLGPTPNDLFRQNAALTGVYPLPPGMLSALFESSSDVPQSDVHFMSESGLIDVFLMLGPTPNDLFRQNAALTGVYPLPPLFSIAYHQCRWNYNDQDDVAAVHAGFDEHDIPLDVIWLDIEHTDGKRYFTWDPVKFSKPKEMIDALAAKGRKMVTIIDPHIKKDDNFHVYKDAKDLGYFVKDKDGTADYEGHCWPGASMYLDFINPAVRDYWAGKFAFDKYIGSTENLFVWNDMNEPSVFSGPEITMHKDAKHFGGWEHRDVHNIYGFYHHSSTHKGLLDRSNGRLRPFVLTRSFFAGSQRTTAVWTGDNTADWDHLRATVPMLLSLSIAGIPHVGADVGGFFKNPDEQLLIRWYQAGAYQPFFRAHAHIDCKRREPWLFSEKTKNIIRDAIRQRYSLLPYWYTLFYEHTLTGKPVMRPLWAEFPDDVNAYDEEREWLVGPGLLVRPIMEPDVATTSLYMPGRRNVMWYEWTTNKLAQIGWLSLGEDQNLDFDLRGKQASFTGDALFRPSPMPGSIGSVPSPRENLPKPAPGAVYVDSPLEAIPRFQRGGTIIPTWERVRRSSILMRHDPITLYIASNYKGDFANGTIYMDDGETFGYKKGEYLYWGFIYKKVTDQMYTITAKNLDPNGKMETDVLIERIIVRGIRYFPLKVHIFLDDWNPESLEFDHDRDDLSLIIHKPDAPVGAEFRIDIHA</sequence>
<proteinExistence type="inferred from homology"/>
<dbReference type="InterPro" id="IPR017853">
    <property type="entry name" value="GH"/>
</dbReference>
<dbReference type="Pfam" id="PF13802">
    <property type="entry name" value="Gal_mutarotas_2"/>
    <property type="match status" value="1"/>
</dbReference>
<dbReference type="SUPFAM" id="SSF51445">
    <property type="entry name" value="(Trans)glycosidases"/>
    <property type="match status" value="1"/>
</dbReference>
<feature type="domain" description="Glycoside hydrolase family 31 TIM barrel" evidence="6">
    <location>
        <begin position="401"/>
        <end position="729"/>
    </location>
</feature>
<dbReference type="EMBL" id="JPKZ01000731">
    <property type="protein sequence ID" value="KHN85769.1"/>
    <property type="molecule type" value="Genomic_DNA"/>
</dbReference>
<evidence type="ECO:0000256" key="3">
    <source>
        <dbReference type="ARBA" id="ARBA00023295"/>
    </source>
</evidence>
<evidence type="ECO:0000256" key="2">
    <source>
        <dbReference type="ARBA" id="ARBA00022801"/>
    </source>
</evidence>
<feature type="chain" id="PRO_5002078678" evidence="5">
    <location>
        <begin position="26"/>
        <end position="1018"/>
    </location>
</feature>
<keyword evidence="3 4" id="KW-0326">Glycosidase</keyword>
<feature type="domain" description="Glycosyl hydrolase family 31 C-terminal" evidence="8">
    <location>
        <begin position="737"/>
        <end position="877"/>
    </location>
</feature>
<dbReference type="Gene3D" id="3.20.20.80">
    <property type="entry name" value="Glycosidases"/>
    <property type="match status" value="1"/>
</dbReference>
<comment type="similarity">
    <text evidence="1 4">Belongs to the glycosyl hydrolase 31 family.</text>
</comment>
<dbReference type="CDD" id="cd06603">
    <property type="entry name" value="GH31_GANC_GANAB_alpha"/>
    <property type="match status" value="1"/>
</dbReference>
<keyword evidence="5" id="KW-0732">Signal</keyword>
<feature type="domain" description="Glycoside hydrolase family 31 N-terminal" evidence="7">
    <location>
        <begin position="76"/>
        <end position="286"/>
    </location>
</feature>